<sequence>MSNLNKDILYLIFEQLHDDKKSLFSCLLVNNTWCETIIPILWRNPWKSNLKKENETLLLNVIISHLSNVSRNKIGRHKLLTNSYQEPLFDYISYCRHLNLDEILRIINNNIQTKILKVQEEILNRFINENTKFTHLYINRRFNYPIQLVHGAEHCLSRIEFLSCCTSINDNILSKLIEACKSIKELELNIDSNNYGIIRLIEAQRKLLNIYLVRSSYNNESYYKNIENSLIKHANTIQYYKITERPSIKLLSSFINLNILELDGSNNILDWNCLENISFPFLQILKSSGVPVQALTNLIKNTNGFLIEIKIDYISHNQTNNKKIIQAIYQNCPNLKYLKLVFRNCNISELKMLLITCQYLNGLYILIDSYQDNTFDWDGLFEILTKSSSNGLFKFKIYSYAVPILKSLELFFNSWKGRRPMLLQIISVKDIDLEMIKRYKKEGIIKKYDFYLVYTKRTIEDFEWN</sequence>
<comment type="caution">
    <text evidence="1">The sequence shown here is derived from an EMBL/GenBank/DDBJ whole genome shotgun (WGS) entry which is preliminary data.</text>
</comment>
<protein>
    <recommendedName>
        <fullName evidence="3">F-box domain-containing protein</fullName>
    </recommendedName>
</protein>
<evidence type="ECO:0000313" key="2">
    <source>
        <dbReference type="Proteomes" id="UP000022910"/>
    </source>
</evidence>
<evidence type="ECO:0000313" key="1">
    <source>
        <dbReference type="EMBL" id="EXX61306.1"/>
    </source>
</evidence>
<accession>A0A015KNE7</accession>
<gene>
    <name evidence="1" type="ORF">RirG_172340</name>
</gene>
<dbReference type="OrthoDB" id="2317349at2759"/>
<dbReference type="InterPro" id="IPR032675">
    <property type="entry name" value="LRR_dom_sf"/>
</dbReference>
<evidence type="ECO:0008006" key="3">
    <source>
        <dbReference type="Google" id="ProtNLM"/>
    </source>
</evidence>
<dbReference type="EMBL" id="JEMT01025709">
    <property type="protein sequence ID" value="EXX61306.1"/>
    <property type="molecule type" value="Genomic_DNA"/>
</dbReference>
<dbReference type="AlphaFoldDB" id="A0A015KNE7"/>
<reference evidence="1 2" key="1">
    <citation type="submission" date="2014-02" db="EMBL/GenBank/DDBJ databases">
        <title>Single nucleus genome sequencing reveals high similarity among nuclei of an endomycorrhizal fungus.</title>
        <authorList>
            <person name="Lin K."/>
            <person name="Geurts R."/>
            <person name="Zhang Z."/>
            <person name="Limpens E."/>
            <person name="Saunders D.G."/>
            <person name="Mu D."/>
            <person name="Pang E."/>
            <person name="Cao H."/>
            <person name="Cha H."/>
            <person name="Lin T."/>
            <person name="Zhou Q."/>
            <person name="Shang Y."/>
            <person name="Li Y."/>
            <person name="Ivanov S."/>
            <person name="Sharma T."/>
            <person name="Velzen R.V."/>
            <person name="Ruijter N.D."/>
            <person name="Aanen D.K."/>
            <person name="Win J."/>
            <person name="Kamoun S."/>
            <person name="Bisseling T."/>
            <person name="Huang S."/>
        </authorList>
    </citation>
    <scope>NUCLEOTIDE SEQUENCE [LARGE SCALE GENOMIC DNA]</scope>
    <source>
        <strain evidence="2">DAOM197198w</strain>
    </source>
</reference>
<dbReference type="Proteomes" id="UP000022910">
    <property type="component" value="Unassembled WGS sequence"/>
</dbReference>
<organism evidence="1 2">
    <name type="scientific">Rhizophagus irregularis (strain DAOM 197198w)</name>
    <name type="common">Glomus intraradices</name>
    <dbReference type="NCBI Taxonomy" id="1432141"/>
    <lineage>
        <taxon>Eukaryota</taxon>
        <taxon>Fungi</taxon>
        <taxon>Fungi incertae sedis</taxon>
        <taxon>Mucoromycota</taxon>
        <taxon>Glomeromycotina</taxon>
        <taxon>Glomeromycetes</taxon>
        <taxon>Glomerales</taxon>
        <taxon>Glomeraceae</taxon>
        <taxon>Rhizophagus</taxon>
    </lineage>
</organism>
<keyword evidence="2" id="KW-1185">Reference proteome</keyword>
<proteinExistence type="predicted"/>
<dbReference type="HOGENOM" id="CLU_028913_1_1_1"/>
<dbReference type="Gene3D" id="3.80.10.10">
    <property type="entry name" value="Ribonuclease Inhibitor"/>
    <property type="match status" value="1"/>
</dbReference>
<name>A0A015KNE7_RHIIW</name>